<evidence type="ECO:0000256" key="9">
    <source>
        <dbReference type="ARBA" id="ARBA00023014"/>
    </source>
</evidence>
<organism evidence="12 13">
    <name type="scientific">Halococcoides cellulosivorans</name>
    <dbReference type="NCBI Taxonomy" id="1679096"/>
    <lineage>
        <taxon>Archaea</taxon>
        <taxon>Methanobacteriati</taxon>
        <taxon>Methanobacteriota</taxon>
        <taxon>Stenosarchaea group</taxon>
        <taxon>Halobacteria</taxon>
        <taxon>Halobacteriales</taxon>
        <taxon>Haloarculaceae</taxon>
        <taxon>Halococcoides</taxon>
    </lineage>
</organism>
<keyword evidence="6" id="KW-0677">Repeat</keyword>
<reference evidence="12 13" key="1">
    <citation type="submission" date="2018-04" db="EMBL/GenBank/DDBJ databases">
        <title>Halococcoides cellulosivorans gen. nov., sp. nov., an extremely halophilic cellulose-utilizing haloarchaeon from hypersaline lakes.</title>
        <authorList>
            <person name="Sorokin D.Y."/>
            <person name="Toshchakov S.V."/>
            <person name="Samarov N.I."/>
            <person name="Korzhenkov A."/>
            <person name="Kublanov I.V."/>
        </authorList>
    </citation>
    <scope>NUCLEOTIDE SEQUENCE [LARGE SCALE GENOMIC DNA]</scope>
    <source>
        <strain evidence="12 13">HArcel1</strain>
    </source>
</reference>
<dbReference type="Pfam" id="PF14697">
    <property type="entry name" value="Fer4_21"/>
    <property type="match status" value="1"/>
</dbReference>
<dbReference type="GeneID" id="36511828"/>
<dbReference type="PANTHER" id="PTHR43724:SF1">
    <property type="entry name" value="PYRUVATE SYNTHASE SUBUNIT PORD"/>
    <property type="match status" value="1"/>
</dbReference>
<dbReference type="GO" id="GO:0005506">
    <property type="term" value="F:iron ion binding"/>
    <property type="evidence" value="ECO:0007669"/>
    <property type="project" value="UniProtKB-UniRule"/>
</dbReference>
<accession>A0A2R4WZY2</accession>
<protein>
    <recommendedName>
        <fullName evidence="10">Ferredoxin</fullName>
    </recommendedName>
</protein>
<keyword evidence="12" id="KW-0670">Pyruvate</keyword>
<dbReference type="InterPro" id="IPR011898">
    <property type="entry name" value="PorD_KorD"/>
</dbReference>
<dbReference type="EMBL" id="CP028858">
    <property type="protein sequence ID" value="AWB27098.1"/>
    <property type="molecule type" value="Genomic_DNA"/>
</dbReference>
<keyword evidence="13" id="KW-1185">Reference proteome</keyword>
<sequence length="94" mass="10177">MSSDPYENLSISTGAVAQPNTSLVNKTGSWRQFRPVIDADACIGCGQCDTYCPDQAAKQVDDQLYGIDLDYCKGCGICAEECPTDAIEMIREDS</sequence>
<keyword evidence="5 10" id="KW-0479">Metal-binding</keyword>
<evidence type="ECO:0000256" key="10">
    <source>
        <dbReference type="RuleBase" id="RU368020"/>
    </source>
</evidence>
<evidence type="ECO:0000256" key="4">
    <source>
        <dbReference type="ARBA" id="ARBA00022485"/>
    </source>
</evidence>
<comment type="subunit">
    <text evidence="2">Heterotetramer of one alpha, one beta, one delta and one gamma chain.</text>
</comment>
<evidence type="ECO:0000256" key="5">
    <source>
        <dbReference type="ARBA" id="ARBA00022723"/>
    </source>
</evidence>
<keyword evidence="4" id="KW-0004">4Fe-4S</keyword>
<comment type="cofactor">
    <cofactor evidence="1">
        <name>[4Fe-4S] cluster</name>
        <dbReference type="ChEBI" id="CHEBI:49883"/>
    </cofactor>
</comment>
<evidence type="ECO:0000256" key="2">
    <source>
        <dbReference type="ARBA" id="ARBA00011595"/>
    </source>
</evidence>
<name>A0A2R4WZY2_9EURY</name>
<dbReference type="KEGG" id="harc:HARCEL1_04935"/>
<dbReference type="InterPro" id="IPR017896">
    <property type="entry name" value="4Fe4S_Fe-S-bd"/>
</dbReference>
<feature type="domain" description="4Fe-4S ferredoxin-type" evidence="11">
    <location>
        <begin position="63"/>
        <end position="92"/>
    </location>
</feature>
<dbReference type="NCBIfam" id="TIGR02179">
    <property type="entry name" value="PorD_KorD"/>
    <property type="match status" value="1"/>
</dbReference>
<dbReference type="AlphaFoldDB" id="A0A2R4WZY2"/>
<keyword evidence="7 10" id="KW-0249">Electron transport</keyword>
<dbReference type="GO" id="GO:0016625">
    <property type="term" value="F:oxidoreductase activity, acting on the aldehyde or oxo group of donors, iron-sulfur protein as acceptor"/>
    <property type="evidence" value="ECO:0007669"/>
    <property type="project" value="InterPro"/>
</dbReference>
<dbReference type="GO" id="GO:0051539">
    <property type="term" value="F:4 iron, 4 sulfur cluster binding"/>
    <property type="evidence" value="ECO:0007669"/>
    <property type="project" value="UniProtKB-KW"/>
</dbReference>
<evidence type="ECO:0000313" key="12">
    <source>
        <dbReference type="EMBL" id="AWB27098.1"/>
    </source>
</evidence>
<dbReference type="SUPFAM" id="SSF54862">
    <property type="entry name" value="4Fe-4S ferredoxins"/>
    <property type="match status" value="1"/>
</dbReference>
<dbReference type="InterPro" id="IPR001080">
    <property type="entry name" value="3Fe4S_ferredoxin"/>
</dbReference>
<dbReference type="PROSITE" id="PS00198">
    <property type="entry name" value="4FE4S_FER_1"/>
    <property type="match status" value="1"/>
</dbReference>
<keyword evidence="3 10" id="KW-0813">Transport</keyword>
<dbReference type="GO" id="GO:0009055">
    <property type="term" value="F:electron transfer activity"/>
    <property type="evidence" value="ECO:0007669"/>
    <property type="project" value="UniProtKB-UniRule"/>
</dbReference>
<keyword evidence="9 10" id="KW-0411">Iron-sulfur</keyword>
<evidence type="ECO:0000313" key="13">
    <source>
        <dbReference type="Proteomes" id="UP000244727"/>
    </source>
</evidence>
<feature type="domain" description="4Fe-4S ferredoxin-type" evidence="11">
    <location>
        <begin position="33"/>
        <end position="62"/>
    </location>
</feature>
<evidence type="ECO:0000256" key="6">
    <source>
        <dbReference type="ARBA" id="ARBA00022737"/>
    </source>
</evidence>
<dbReference type="PANTHER" id="PTHR43724">
    <property type="entry name" value="PYRUVATE SYNTHASE SUBUNIT PORD"/>
    <property type="match status" value="1"/>
</dbReference>
<comment type="function">
    <text evidence="10">Ferredoxins are iron-sulfur proteins that transfer electrons in a wide variety of metabolic reactions.</text>
</comment>
<evidence type="ECO:0000256" key="8">
    <source>
        <dbReference type="ARBA" id="ARBA00023004"/>
    </source>
</evidence>
<dbReference type="InterPro" id="IPR017900">
    <property type="entry name" value="4Fe4S_Fe_S_CS"/>
</dbReference>
<evidence type="ECO:0000256" key="3">
    <source>
        <dbReference type="ARBA" id="ARBA00022448"/>
    </source>
</evidence>
<gene>
    <name evidence="12" type="ORF">HARCEL1_04935</name>
</gene>
<dbReference type="PROSITE" id="PS51379">
    <property type="entry name" value="4FE4S_FER_2"/>
    <property type="match status" value="2"/>
</dbReference>
<dbReference type="RefSeq" id="WP_108381467.1">
    <property type="nucleotide sequence ID" value="NZ_CP028858.1"/>
</dbReference>
<evidence type="ECO:0000256" key="1">
    <source>
        <dbReference type="ARBA" id="ARBA00001966"/>
    </source>
</evidence>
<keyword evidence="8 10" id="KW-0408">Iron</keyword>
<dbReference type="PRINTS" id="PR00352">
    <property type="entry name" value="3FE4SFRDOXIN"/>
</dbReference>
<proteinExistence type="predicted"/>
<dbReference type="Proteomes" id="UP000244727">
    <property type="component" value="Chromosome"/>
</dbReference>
<evidence type="ECO:0000256" key="7">
    <source>
        <dbReference type="ARBA" id="ARBA00022982"/>
    </source>
</evidence>
<evidence type="ECO:0000259" key="11">
    <source>
        <dbReference type="PROSITE" id="PS51379"/>
    </source>
</evidence>
<dbReference type="Gene3D" id="3.30.70.20">
    <property type="match status" value="1"/>
</dbReference>